<organism evidence="1">
    <name type="scientific">bioreactor metagenome</name>
    <dbReference type="NCBI Taxonomy" id="1076179"/>
    <lineage>
        <taxon>unclassified sequences</taxon>
        <taxon>metagenomes</taxon>
        <taxon>ecological metagenomes</taxon>
    </lineage>
</organism>
<dbReference type="EMBL" id="VSSQ01004275">
    <property type="protein sequence ID" value="MPM24495.1"/>
    <property type="molecule type" value="Genomic_DNA"/>
</dbReference>
<sequence length="202" mass="22177">MRIAHLPFQLRAGNQRRHRIDHQHVDRIAANQGIGDIQRVFAAVGLRDQQIGGIDADLGRIARIDRMFGVDDGAFAAGALRIGDHMQTDGGFAGGFGTENFHDPPARHAADAERQVERQRSGADGGDIPGISRRIAEAHDRPLAEFLFDLGDGDFKILRAFCIFHILGHNFLPVVFKVFTVIQALSAAPSTPRTVRIRYPGL</sequence>
<name>A0A644Y7G7_9ZZZZ</name>
<comment type="caution">
    <text evidence="1">The sequence shown here is derived from an EMBL/GenBank/DDBJ whole genome shotgun (WGS) entry which is preliminary data.</text>
</comment>
<reference evidence="1" key="1">
    <citation type="submission" date="2019-08" db="EMBL/GenBank/DDBJ databases">
        <authorList>
            <person name="Kucharzyk K."/>
            <person name="Murdoch R.W."/>
            <person name="Higgins S."/>
            <person name="Loffler F."/>
        </authorList>
    </citation>
    <scope>NUCLEOTIDE SEQUENCE</scope>
</reference>
<evidence type="ECO:0000313" key="1">
    <source>
        <dbReference type="EMBL" id="MPM24495.1"/>
    </source>
</evidence>
<gene>
    <name evidence="1" type="ORF">SDC9_70978</name>
</gene>
<accession>A0A644Y7G7</accession>
<dbReference type="AlphaFoldDB" id="A0A644Y7G7"/>
<protein>
    <submittedName>
        <fullName evidence="1">Uncharacterized protein</fullName>
    </submittedName>
</protein>
<proteinExistence type="predicted"/>